<dbReference type="InterPro" id="IPR008735">
    <property type="entry name" value="PSP94"/>
</dbReference>
<gene>
    <name evidence="5" type="primary">Msmb_1</name>
    <name evidence="5" type="ORF">PENPIL_R04759</name>
</gene>
<evidence type="ECO:0000313" key="5">
    <source>
        <dbReference type="EMBL" id="NXC45967.1"/>
    </source>
</evidence>
<accession>A0A851P162</accession>
<dbReference type="Proteomes" id="UP000613066">
    <property type="component" value="Unassembled WGS sequence"/>
</dbReference>
<protein>
    <submittedName>
        <fullName evidence="5">MSMB protein</fullName>
    </submittedName>
</protein>
<dbReference type="AlphaFoldDB" id="A0A851P162"/>
<evidence type="ECO:0000256" key="1">
    <source>
        <dbReference type="ARBA" id="ARBA00004613"/>
    </source>
</evidence>
<dbReference type="Pfam" id="PF05825">
    <property type="entry name" value="PSP94"/>
    <property type="match status" value="1"/>
</dbReference>
<keyword evidence="4" id="KW-1015">Disulfide bond</keyword>
<evidence type="ECO:0000313" key="6">
    <source>
        <dbReference type="Proteomes" id="UP000613066"/>
    </source>
</evidence>
<evidence type="ECO:0000256" key="2">
    <source>
        <dbReference type="ARBA" id="ARBA00010352"/>
    </source>
</evidence>
<feature type="non-terminal residue" evidence="5">
    <location>
        <position position="77"/>
    </location>
</feature>
<name>A0A851P162_9GALL</name>
<dbReference type="GO" id="GO:0005576">
    <property type="term" value="C:extracellular region"/>
    <property type="evidence" value="ECO:0007669"/>
    <property type="project" value="UniProtKB-SubCell"/>
</dbReference>
<keyword evidence="3" id="KW-0964">Secreted</keyword>
<dbReference type="PANTHER" id="PTHR10500:SF7">
    <property type="entry name" value="BETA-MICROSEMINOPROTEIN"/>
    <property type="match status" value="1"/>
</dbReference>
<keyword evidence="6" id="KW-1185">Reference proteome</keyword>
<proteinExistence type="inferred from homology"/>
<comment type="similarity">
    <text evidence="2">Belongs to the beta-microseminoprotein family.</text>
</comment>
<comment type="caution">
    <text evidence="5">The sequence shown here is derived from an EMBL/GenBank/DDBJ whole genome shotgun (WGS) entry which is preliminary data.</text>
</comment>
<evidence type="ECO:0000256" key="4">
    <source>
        <dbReference type="ARBA" id="ARBA00023157"/>
    </source>
</evidence>
<organism evidence="5 6">
    <name type="scientific">Penelope pileata</name>
    <dbReference type="NCBI Taxonomy" id="1118817"/>
    <lineage>
        <taxon>Eukaryota</taxon>
        <taxon>Metazoa</taxon>
        <taxon>Chordata</taxon>
        <taxon>Craniata</taxon>
        <taxon>Vertebrata</taxon>
        <taxon>Euteleostomi</taxon>
        <taxon>Archelosauria</taxon>
        <taxon>Archosauria</taxon>
        <taxon>Dinosauria</taxon>
        <taxon>Saurischia</taxon>
        <taxon>Theropoda</taxon>
        <taxon>Coelurosauria</taxon>
        <taxon>Aves</taxon>
        <taxon>Neognathae</taxon>
        <taxon>Galloanserae</taxon>
        <taxon>Galliformes</taxon>
        <taxon>Cracidae</taxon>
        <taxon>Penelope</taxon>
    </lineage>
</organism>
<dbReference type="EMBL" id="WBMW01003830">
    <property type="protein sequence ID" value="NXC45967.1"/>
    <property type="molecule type" value="Genomic_DNA"/>
</dbReference>
<feature type="non-terminal residue" evidence="5">
    <location>
        <position position="1"/>
    </location>
</feature>
<dbReference type="OrthoDB" id="6076852at2759"/>
<dbReference type="Gene3D" id="2.20.25.590">
    <property type="match status" value="1"/>
</dbReference>
<comment type="subcellular location">
    <subcellularLocation>
        <location evidence="1">Secreted</location>
    </subcellularLocation>
</comment>
<evidence type="ECO:0000256" key="3">
    <source>
        <dbReference type="ARBA" id="ARBA00022525"/>
    </source>
</evidence>
<dbReference type="PANTHER" id="PTHR10500">
    <property type="entry name" value="BETA-MICROSEMINOPROTEIN"/>
    <property type="match status" value="1"/>
</dbReference>
<sequence>CYDSNGELHEFDSQWKTTDCFQCSCLRHGISCCSVYMTPSSYDEKKCVSIFNKTACAYEVVEKDDHSKTCPVHAWVG</sequence>
<reference evidence="5" key="1">
    <citation type="submission" date="2019-09" db="EMBL/GenBank/DDBJ databases">
        <title>Bird 10,000 Genomes (B10K) Project - Family phase.</title>
        <authorList>
            <person name="Zhang G."/>
        </authorList>
    </citation>
    <scope>NUCLEOTIDE SEQUENCE</scope>
    <source>
        <strain evidence="5">B10K-DU-001-08</strain>
        <tissue evidence="5">Muscle</tissue>
    </source>
</reference>
<dbReference type="Gene3D" id="2.10.70.10">
    <property type="entry name" value="Complement Module, domain 1"/>
    <property type="match status" value="1"/>
</dbReference>